<dbReference type="Pfam" id="PF00009">
    <property type="entry name" value="GTP_EFTU"/>
    <property type="match status" value="1"/>
</dbReference>
<comment type="similarity">
    <text evidence="17">Belongs to the APS kinase family.</text>
</comment>
<evidence type="ECO:0000256" key="5">
    <source>
        <dbReference type="ARBA" id="ARBA00005438"/>
    </source>
</evidence>
<dbReference type="CDD" id="cd03695">
    <property type="entry name" value="CysN_NodQ_II"/>
    <property type="match status" value="1"/>
</dbReference>
<comment type="function">
    <text evidence="16">With CysD forms the ATP sulfurylase (ATPS) that catalyzes the adenylation of sulfate producing adenosine 5'-phosphosulfate (APS) and diphosphate, the first enzymatic step in sulfur assimilation pathway. APS synthesis involves the formation of a high-energy phosphoric-sulfuric acid anhydride bond driven by GTP hydrolysis by CysN coupled to ATP hydrolysis by CysD.</text>
</comment>
<dbReference type="SUPFAM" id="SSF52540">
    <property type="entry name" value="P-loop containing nucleoside triphosphate hydrolases"/>
    <property type="match status" value="2"/>
</dbReference>
<comment type="similarity">
    <text evidence="6">In the N-terminal section; belongs to the TRAFAC class translation factor GTPase superfamily. Classic translation factor GTPase family. CysN/NodQ subfamily.</text>
</comment>
<dbReference type="Gene3D" id="2.40.30.10">
    <property type="entry name" value="Translation factors"/>
    <property type="match status" value="2"/>
</dbReference>
<comment type="pathway">
    <text evidence="16">Sulfur metabolism; hydrogen sulfide biosynthesis; sulfite from sulfate: step 1/3.</text>
</comment>
<comment type="caution">
    <text evidence="20">The sequence shown here is derived from an EMBL/GenBank/DDBJ whole genome shotgun (WGS) entry which is preliminary data.</text>
</comment>
<dbReference type="Gene3D" id="3.40.50.300">
    <property type="entry name" value="P-loop containing nucleotide triphosphate hydrolases"/>
    <property type="match status" value="2"/>
</dbReference>
<dbReference type="CDD" id="cd04166">
    <property type="entry name" value="CysN_ATPS"/>
    <property type="match status" value="1"/>
</dbReference>
<evidence type="ECO:0000256" key="10">
    <source>
        <dbReference type="ARBA" id="ARBA00022741"/>
    </source>
</evidence>
<comment type="similarity">
    <text evidence="16">Belongs to the TRAFAC class translation factor GTPase superfamily. Classic translation factor GTPase family. CysN/NodQ subfamily.</text>
</comment>
<dbReference type="FunFam" id="3.40.50.300:FF:000119">
    <property type="entry name" value="Sulfate adenylyltransferase subunit 1"/>
    <property type="match status" value="1"/>
</dbReference>
<evidence type="ECO:0000256" key="7">
    <source>
        <dbReference type="ARBA" id="ARBA00022458"/>
    </source>
</evidence>
<dbReference type="PROSITE" id="PS00301">
    <property type="entry name" value="G_TR_1"/>
    <property type="match status" value="1"/>
</dbReference>
<keyword evidence="21" id="KW-1185">Reference proteome</keyword>
<feature type="binding site" evidence="16">
    <location>
        <begin position="26"/>
        <end position="33"/>
    </location>
    <ligand>
        <name>GTP</name>
        <dbReference type="ChEBI" id="CHEBI:37565"/>
    </ligand>
</feature>
<dbReference type="InterPro" id="IPR041757">
    <property type="entry name" value="CysN_GTP-bd"/>
</dbReference>
<evidence type="ECO:0000256" key="9">
    <source>
        <dbReference type="ARBA" id="ARBA00022695"/>
    </source>
</evidence>
<evidence type="ECO:0000256" key="17">
    <source>
        <dbReference type="HAMAP-Rule" id="MF_00065"/>
    </source>
</evidence>
<dbReference type="HAMAP" id="MF_00062">
    <property type="entry name" value="Sulf_adenylyltr_sub1"/>
    <property type="match status" value="1"/>
</dbReference>
<evidence type="ECO:0000256" key="4">
    <source>
        <dbReference type="ARBA" id="ARBA00004806"/>
    </source>
</evidence>
<dbReference type="EMBL" id="JACHHX010000002">
    <property type="protein sequence ID" value="MBB5014481.1"/>
    <property type="molecule type" value="Genomic_DNA"/>
</dbReference>
<feature type="binding site" evidence="16">
    <location>
        <begin position="160"/>
        <end position="163"/>
    </location>
    <ligand>
        <name>GTP</name>
        <dbReference type="ChEBI" id="CHEBI:37565"/>
    </ligand>
</feature>
<keyword evidence="11 17" id="KW-0418">Kinase</keyword>
<evidence type="ECO:0000256" key="6">
    <source>
        <dbReference type="ARBA" id="ARBA00007237"/>
    </source>
</evidence>
<dbReference type="PANTHER" id="PTHR23115">
    <property type="entry name" value="TRANSLATION FACTOR"/>
    <property type="match status" value="1"/>
</dbReference>
<feature type="region of interest" description="Disordered" evidence="18">
    <location>
        <begin position="617"/>
        <end position="649"/>
    </location>
</feature>
<comment type="function">
    <text evidence="3 17">Catalyzes the synthesis of activated sulfate.</text>
</comment>
<dbReference type="GO" id="GO:0000103">
    <property type="term" value="P:sulfate assimilation"/>
    <property type="evidence" value="ECO:0007669"/>
    <property type="project" value="UniProtKB-UniRule"/>
</dbReference>
<keyword evidence="8 16" id="KW-0808">Transferase</keyword>
<dbReference type="NCBIfam" id="NF003478">
    <property type="entry name" value="PRK05124.1"/>
    <property type="match status" value="1"/>
</dbReference>
<dbReference type="InterPro" id="IPR009000">
    <property type="entry name" value="Transl_B-barrel_sf"/>
</dbReference>
<evidence type="ECO:0000313" key="21">
    <source>
        <dbReference type="Proteomes" id="UP000519004"/>
    </source>
</evidence>
<dbReference type="EC" id="2.7.7.4" evidence="16"/>
<evidence type="ECO:0000256" key="16">
    <source>
        <dbReference type="HAMAP-Rule" id="MF_00062"/>
    </source>
</evidence>
<comment type="similarity">
    <text evidence="5">In the C-terminal section; belongs to the APS kinase family.</text>
</comment>
<feature type="binding site" evidence="17">
    <location>
        <begin position="462"/>
        <end position="469"/>
    </location>
    <ligand>
        <name>ATP</name>
        <dbReference type="ChEBI" id="CHEBI:30616"/>
    </ligand>
</feature>
<dbReference type="InterPro" id="IPR059117">
    <property type="entry name" value="APS_kinase_dom"/>
</dbReference>
<feature type="domain" description="Tr-type G" evidence="19">
    <location>
        <begin position="17"/>
        <end position="230"/>
    </location>
</feature>
<dbReference type="CDD" id="cd02027">
    <property type="entry name" value="APSK"/>
    <property type="match status" value="1"/>
</dbReference>
<keyword evidence="10 16" id="KW-0547">Nucleotide-binding</keyword>
<evidence type="ECO:0000256" key="3">
    <source>
        <dbReference type="ARBA" id="ARBA00002632"/>
    </source>
</evidence>
<dbReference type="InterPro" id="IPR011779">
    <property type="entry name" value="SO4_adenylTrfase_lsu"/>
</dbReference>
<dbReference type="InterPro" id="IPR050100">
    <property type="entry name" value="TRAFAC_GTPase_members"/>
</dbReference>
<dbReference type="InterPro" id="IPR054696">
    <property type="entry name" value="GTP-eEF1A_C"/>
</dbReference>
<evidence type="ECO:0000256" key="18">
    <source>
        <dbReference type="SAM" id="MobiDB-lite"/>
    </source>
</evidence>
<keyword evidence="7" id="KW-0536">Nodulation</keyword>
<evidence type="ECO:0000256" key="15">
    <source>
        <dbReference type="ARBA" id="ARBA00049370"/>
    </source>
</evidence>
<proteinExistence type="inferred from homology"/>
<sequence length="649" mass="70953">MGDATDLHAWLQRHESKSLLRLITCGSVDDGKSTLLGRLLHDTGQLFDDQLAALLKDSRRHGTQGDQIDFALLLDGLEAEREQGITIDVAYRYFTTERRKFIVADCPGHEQYTRNMATGASTADLAVVLVDARKGLLTQTRRHSYIAALLGIGQVLLAVNKMDLVGHDRAVFERIADDYRALAAQLGIAAVQCIPVSALRGENLVTRAATMPWYAGPTLIEALEAAPIPEPAGDIGFRLPVQWVNRPDQDFRGFAGTVAAGRVAPGDEVVVLPSGRRSRVARVIGPEGDLPQADAGQPVTLTLTDQIDASRGDVIASASRPPQVADAFAAHLLWMDDAPLLPGRPYWLRIGTRTAVAQVTEIKHRIDVNTQEHIAAKRLALNEVGVCNLALDQPLPFEAYRDNRTLGGFILIDRISHATVAAGTLDFALRRAANVHWQQLDVDKAARAAIKGQAPRCLWFTGLSGAGKSTIANLVERRLHALGHHTYLLDGDNVRHGLNKDLGFSDEDRVENIRRVAEVAKLMVDAGLIVLVSFISPFRAERRMARELFAPGEFVEVFVDAPLEVCERRDPKGLYAKARAGQIPNFTGIGSPYEPPERAELHLDTTHEPPEALAARVVAHIEPPGQPLQERPEPQPERNGEDSATDRRG</sequence>
<dbReference type="HAMAP" id="MF_00065">
    <property type="entry name" value="Adenylyl_sulf_kinase"/>
    <property type="match status" value="1"/>
</dbReference>
<dbReference type="Pfam" id="PF01583">
    <property type="entry name" value="APS_kinase"/>
    <property type="match status" value="1"/>
</dbReference>
<evidence type="ECO:0000313" key="20">
    <source>
        <dbReference type="EMBL" id="MBB5014481.1"/>
    </source>
</evidence>
<dbReference type="NCBIfam" id="TIGR02034">
    <property type="entry name" value="CysN"/>
    <property type="match status" value="1"/>
</dbReference>
<organism evidence="20 21">
    <name type="scientific">Rehaibacterium terrae</name>
    <dbReference type="NCBI Taxonomy" id="1341696"/>
    <lineage>
        <taxon>Bacteria</taxon>
        <taxon>Pseudomonadati</taxon>
        <taxon>Pseudomonadota</taxon>
        <taxon>Gammaproteobacteria</taxon>
        <taxon>Lysobacterales</taxon>
        <taxon>Lysobacteraceae</taxon>
        <taxon>Rehaibacterium</taxon>
    </lineage>
</organism>
<dbReference type="AlphaFoldDB" id="A0A7W7XXR5"/>
<dbReference type="NCBIfam" id="NF004035">
    <property type="entry name" value="PRK05506.1"/>
    <property type="match status" value="1"/>
</dbReference>
<comment type="catalytic activity">
    <reaction evidence="15 16">
        <text>sulfate + ATP + H(+) = adenosine 5'-phosphosulfate + diphosphate</text>
        <dbReference type="Rhea" id="RHEA:18133"/>
        <dbReference type="ChEBI" id="CHEBI:15378"/>
        <dbReference type="ChEBI" id="CHEBI:16189"/>
        <dbReference type="ChEBI" id="CHEBI:30616"/>
        <dbReference type="ChEBI" id="CHEBI:33019"/>
        <dbReference type="ChEBI" id="CHEBI:58243"/>
        <dbReference type="EC" id="2.7.7.4"/>
    </reaction>
</comment>
<dbReference type="InterPro" id="IPR027417">
    <property type="entry name" value="P-loop_NTPase"/>
</dbReference>
<protein>
    <recommendedName>
        <fullName evidence="16 17">Multifunctional fusion protein</fullName>
    </recommendedName>
    <domain>
        <recommendedName>
            <fullName evidence="16">Sulfate adenylyltransferase subunit 1</fullName>
            <ecNumber evidence="16">2.7.7.4</ecNumber>
        </recommendedName>
        <alternativeName>
            <fullName evidence="16">ATP-sulfurylase large subunit</fullName>
        </alternativeName>
        <alternativeName>
            <fullName evidence="16">Sulfate adenylate transferase</fullName>
            <shortName evidence="16">SAT</shortName>
        </alternativeName>
    </domain>
    <domain>
        <recommendedName>
            <fullName evidence="17">Adenylyl-sulfate kinase</fullName>
            <ecNumber evidence="17">2.7.1.25</ecNumber>
        </recommendedName>
        <alternativeName>
            <fullName evidence="17">APS kinase</fullName>
        </alternativeName>
        <alternativeName>
            <fullName evidence="17">ATP adenosine-5'-phosphosulfate 3'-phosphotransferase</fullName>
        </alternativeName>
        <alternativeName>
            <fullName evidence="17">Adenosine-5'-phosphosulfate kinase</fullName>
        </alternativeName>
    </domain>
</protein>
<dbReference type="InterPro" id="IPR009001">
    <property type="entry name" value="Transl_elong_EF1A/Init_IF2_C"/>
</dbReference>
<dbReference type="GO" id="GO:0004020">
    <property type="term" value="F:adenylylsulfate kinase activity"/>
    <property type="evidence" value="ECO:0007669"/>
    <property type="project" value="UniProtKB-UniRule"/>
</dbReference>
<dbReference type="InterPro" id="IPR031157">
    <property type="entry name" value="G_TR_CS"/>
</dbReference>
<evidence type="ECO:0000256" key="14">
    <source>
        <dbReference type="ARBA" id="ARBA00023268"/>
    </source>
</evidence>
<comment type="function">
    <text evidence="2">APS kinase catalyzes the synthesis of activated sulfate.</text>
</comment>
<dbReference type="UniPathway" id="UPA00140">
    <property type="reaction ID" value="UER00204"/>
</dbReference>
<dbReference type="GO" id="GO:0005525">
    <property type="term" value="F:GTP binding"/>
    <property type="evidence" value="ECO:0007669"/>
    <property type="project" value="UniProtKB-UniRule"/>
</dbReference>
<dbReference type="Pfam" id="PF22594">
    <property type="entry name" value="GTP-eEF1A_C"/>
    <property type="match status" value="1"/>
</dbReference>
<evidence type="ECO:0000259" key="19">
    <source>
        <dbReference type="PROSITE" id="PS51722"/>
    </source>
</evidence>
<keyword evidence="17" id="KW-0597">Phosphoprotein</keyword>
<dbReference type="InterPro" id="IPR044139">
    <property type="entry name" value="CysN_NoDQ_III"/>
</dbReference>
<dbReference type="InterPro" id="IPR002891">
    <property type="entry name" value="APS"/>
</dbReference>
<dbReference type="FunFam" id="3.40.50.300:FF:000212">
    <property type="entry name" value="Adenylyl-sulfate kinase"/>
    <property type="match status" value="1"/>
</dbReference>
<name>A0A7W7XXR5_9GAMM</name>
<comment type="catalytic activity">
    <reaction evidence="1 17">
        <text>adenosine 5'-phosphosulfate + ATP = 3'-phosphoadenylyl sulfate + ADP + H(+)</text>
        <dbReference type="Rhea" id="RHEA:24152"/>
        <dbReference type="ChEBI" id="CHEBI:15378"/>
        <dbReference type="ChEBI" id="CHEBI:30616"/>
        <dbReference type="ChEBI" id="CHEBI:58243"/>
        <dbReference type="ChEBI" id="CHEBI:58339"/>
        <dbReference type="ChEBI" id="CHEBI:456216"/>
        <dbReference type="EC" id="2.7.1.25"/>
    </reaction>
</comment>
<dbReference type="PROSITE" id="PS51722">
    <property type="entry name" value="G_TR_2"/>
    <property type="match status" value="1"/>
</dbReference>
<accession>A0A7W7XXR5</accession>
<feature type="compositionally biased region" description="Basic and acidic residues" evidence="18">
    <location>
        <begin position="630"/>
        <end position="649"/>
    </location>
</feature>
<keyword evidence="9 16" id="KW-0548">Nucleotidyltransferase</keyword>
<dbReference type="GO" id="GO:0003924">
    <property type="term" value="F:GTPase activity"/>
    <property type="evidence" value="ECO:0007669"/>
    <property type="project" value="InterPro"/>
</dbReference>
<dbReference type="PRINTS" id="PR00315">
    <property type="entry name" value="ELONGATNFCT"/>
</dbReference>
<reference evidence="20 21" key="1">
    <citation type="submission" date="2020-08" db="EMBL/GenBank/DDBJ databases">
        <title>Genomic Encyclopedia of Type Strains, Phase IV (KMG-IV): sequencing the most valuable type-strain genomes for metagenomic binning, comparative biology and taxonomic classification.</title>
        <authorList>
            <person name="Goeker M."/>
        </authorList>
    </citation>
    <scope>NUCLEOTIDE SEQUENCE [LARGE SCALE GENOMIC DNA]</scope>
    <source>
        <strain evidence="20 21">DSM 25897</strain>
    </source>
</reference>
<evidence type="ECO:0000256" key="11">
    <source>
        <dbReference type="ARBA" id="ARBA00022777"/>
    </source>
</evidence>
<dbReference type="InterPro" id="IPR044138">
    <property type="entry name" value="CysN_II"/>
</dbReference>
<dbReference type="SUPFAM" id="SSF50465">
    <property type="entry name" value="EF-Tu/eEF-1alpha/eIF2-gamma C-terminal domain"/>
    <property type="match status" value="1"/>
</dbReference>
<feature type="binding site" evidence="16">
    <location>
        <begin position="105"/>
        <end position="109"/>
    </location>
    <ligand>
        <name>GTP</name>
        <dbReference type="ChEBI" id="CHEBI:37565"/>
    </ligand>
</feature>
<evidence type="ECO:0000256" key="1">
    <source>
        <dbReference type="ARBA" id="ARBA00001823"/>
    </source>
</evidence>
<dbReference type="GO" id="GO:0004781">
    <property type="term" value="F:sulfate adenylyltransferase (ATP) activity"/>
    <property type="evidence" value="ECO:0007669"/>
    <property type="project" value="UniProtKB-UniRule"/>
</dbReference>
<dbReference type="Proteomes" id="UP000519004">
    <property type="component" value="Unassembled WGS sequence"/>
</dbReference>
<evidence type="ECO:0000256" key="12">
    <source>
        <dbReference type="ARBA" id="ARBA00022840"/>
    </source>
</evidence>
<keyword evidence="12 16" id="KW-0067">ATP-binding</keyword>
<evidence type="ECO:0000256" key="8">
    <source>
        <dbReference type="ARBA" id="ARBA00022679"/>
    </source>
</evidence>
<dbReference type="CDD" id="cd04095">
    <property type="entry name" value="CysN_NoDQ_III"/>
    <property type="match status" value="1"/>
</dbReference>
<dbReference type="NCBIfam" id="NF003013">
    <property type="entry name" value="PRK03846.1"/>
    <property type="match status" value="1"/>
</dbReference>
<feature type="active site" description="Phosphoserine intermediate" evidence="17">
    <location>
        <position position="536"/>
    </location>
</feature>
<dbReference type="SUPFAM" id="SSF50447">
    <property type="entry name" value="Translation proteins"/>
    <property type="match status" value="1"/>
</dbReference>
<comment type="subunit">
    <text evidence="16">Heterodimer composed of CysD, the smaller subunit, and CysN.</text>
</comment>
<keyword evidence="14" id="KW-0511">Multifunctional enzyme</keyword>
<keyword evidence="13 16" id="KW-0342">GTP-binding</keyword>
<dbReference type="GO" id="GO:0070814">
    <property type="term" value="P:hydrogen sulfide biosynthetic process"/>
    <property type="evidence" value="ECO:0007669"/>
    <property type="project" value="UniProtKB-UniRule"/>
</dbReference>
<comment type="pathway">
    <text evidence="4 17">Sulfur metabolism; hydrogen sulfide biosynthesis; sulfite from sulfate: step 2/3.</text>
</comment>
<dbReference type="GO" id="GO:0005524">
    <property type="term" value="F:ATP binding"/>
    <property type="evidence" value="ECO:0007669"/>
    <property type="project" value="UniProtKB-UniRule"/>
</dbReference>
<dbReference type="EC" id="2.7.1.25" evidence="17"/>
<evidence type="ECO:0000256" key="2">
    <source>
        <dbReference type="ARBA" id="ARBA00002357"/>
    </source>
</evidence>
<dbReference type="NCBIfam" id="TIGR00455">
    <property type="entry name" value="apsK"/>
    <property type="match status" value="1"/>
</dbReference>
<evidence type="ECO:0000256" key="13">
    <source>
        <dbReference type="ARBA" id="ARBA00023134"/>
    </source>
</evidence>
<dbReference type="InterPro" id="IPR000795">
    <property type="entry name" value="T_Tr_GTP-bd_dom"/>
</dbReference>
<gene>
    <name evidence="16" type="primary">cysN</name>
    <name evidence="17" type="synonym">cysC</name>
    <name evidence="20" type="ORF">HNQ58_000355</name>
</gene>